<dbReference type="EMBL" id="CM037016">
    <property type="protein sequence ID" value="KAH7679525.1"/>
    <property type="molecule type" value="Genomic_DNA"/>
</dbReference>
<keyword evidence="2" id="KW-1185">Reference proteome</keyword>
<dbReference type="Proteomes" id="UP000827976">
    <property type="component" value="Chromosome 6"/>
</dbReference>
<protein>
    <submittedName>
        <fullName evidence="1">Zinc finger NHR/GATA-type protein</fullName>
    </submittedName>
</protein>
<proteinExistence type="predicted"/>
<gene>
    <name evidence="1" type="ORF">IHE45_06G064500</name>
</gene>
<accession>A0ACB7VXW5</accession>
<organism evidence="1 2">
    <name type="scientific">Dioscorea alata</name>
    <name type="common">Purple yam</name>
    <dbReference type="NCBI Taxonomy" id="55571"/>
    <lineage>
        <taxon>Eukaryota</taxon>
        <taxon>Viridiplantae</taxon>
        <taxon>Streptophyta</taxon>
        <taxon>Embryophyta</taxon>
        <taxon>Tracheophyta</taxon>
        <taxon>Spermatophyta</taxon>
        <taxon>Magnoliopsida</taxon>
        <taxon>Liliopsida</taxon>
        <taxon>Dioscoreales</taxon>
        <taxon>Dioscoreaceae</taxon>
        <taxon>Dioscorea</taxon>
    </lineage>
</organism>
<name>A0ACB7VXW5_DIOAL</name>
<reference evidence="2" key="1">
    <citation type="journal article" date="2022" name="Nat. Commun.">
        <title>Chromosome evolution and the genetic basis of agronomically important traits in greater yam.</title>
        <authorList>
            <person name="Bredeson J.V."/>
            <person name="Lyons J.B."/>
            <person name="Oniyinde I.O."/>
            <person name="Okereke N.R."/>
            <person name="Kolade O."/>
            <person name="Nnabue I."/>
            <person name="Nwadili C.O."/>
            <person name="Hribova E."/>
            <person name="Parker M."/>
            <person name="Nwogha J."/>
            <person name="Shu S."/>
            <person name="Carlson J."/>
            <person name="Kariba R."/>
            <person name="Muthemba S."/>
            <person name="Knop K."/>
            <person name="Barton G.J."/>
            <person name="Sherwood A.V."/>
            <person name="Lopez-Montes A."/>
            <person name="Asiedu R."/>
            <person name="Jamnadass R."/>
            <person name="Muchugi A."/>
            <person name="Goodstein D."/>
            <person name="Egesi C.N."/>
            <person name="Featherston J."/>
            <person name="Asfaw A."/>
            <person name="Simpson G.G."/>
            <person name="Dolezel J."/>
            <person name="Hendre P.S."/>
            <person name="Van Deynze A."/>
            <person name="Kumar P.L."/>
            <person name="Obidiegwu J.E."/>
            <person name="Bhattacharjee R."/>
            <person name="Rokhsar D.S."/>
        </authorList>
    </citation>
    <scope>NUCLEOTIDE SEQUENCE [LARGE SCALE GENOMIC DNA]</scope>
    <source>
        <strain evidence="2">cv. TDa95/00328</strain>
    </source>
</reference>
<comment type="caution">
    <text evidence="1">The sequence shown here is derived from an EMBL/GenBank/DDBJ whole genome shotgun (WGS) entry which is preliminary data.</text>
</comment>
<evidence type="ECO:0000313" key="1">
    <source>
        <dbReference type="EMBL" id="KAH7679525.1"/>
    </source>
</evidence>
<sequence length="240" mass="25846">MTTLLISINFPRISSFCADFHGQRCHLGPKTHSLSFSCSLPRKKIGSLLRNGSNLKFSLGIFSRRGKKRGLVVVQGFGFNGGGGGGGGTGWDKNNTARVIGNLALGIGLIYLSLTGQLGWVLDAIVSIWLFALLLPIVGLGAFFWFAGRDIIQSSCPNCGNDFQIFKSSLRDGPQLCPFCSQPFSVQGDKFVRESTKFSSDRASTFGQVFNGFTQRSEKGKASSSTATIVDIEAEVKDVD</sequence>
<evidence type="ECO:0000313" key="2">
    <source>
        <dbReference type="Proteomes" id="UP000827976"/>
    </source>
</evidence>